<evidence type="ECO:0000313" key="2">
    <source>
        <dbReference type="EMBL" id="CAN71998.1"/>
    </source>
</evidence>
<accession>A5B3U3</accession>
<protein>
    <recommendedName>
        <fullName evidence="1">Reverse transcriptase Ty1/copia-type domain-containing protein</fullName>
    </recommendedName>
</protein>
<sequence length="348" mass="40482">MQYRPKLVDVDVDEDEDMVVEEIPGTMVLMMNEDDVCLVDYATTHTILRDKRYFLKLTLIKVNKFKGSFICNLANQLPETFIDTKKVTKSHIPTVNTPTRNDVHVGQLTNESKIRLKRGRLVGSNDVTPQKMRTQEKLDTLKERNENNEIIRYKARSVAQGFSQRLGIDYEETYSPIMDAIPFRFLISLAVSERLDMCLMDVITTYLYGSMDNDIYTTIPEGFKLPEANSTKPRSMYLIKFQRSLYGLKQSRRMWYNRISEYLLKEGYVNNPICPCIFIKKSEIINQICNYCSKSGEIDVQQIRSSDNLVDLFTKSLSTPTFKKLIYNIGMRQLKDIDIRESMLVKRC</sequence>
<feature type="domain" description="Reverse transcriptase Ty1/copia-type" evidence="1">
    <location>
        <begin position="142"/>
        <end position="281"/>
    </location>
</feature>
<name>A5B3U3_VITVI</name>
<dbReference type="EMBL" id="AM445684">
    <property type="protein sequence ID" value="CAN71998.1"/>
    <property type="molecule type" value="Genomic_DNA"/>
</dbReference>
<gene>
    <name evidence="2" type="ORF">VITISV_004027</name>
</gene>
<evidence type="ECO:0000259" key="1">
    <source>
        <dbReference type="Pfam" id="PF07727"/>
    </source>
</evidence>
<reference evidence="2" key="1">
    <citation type="journal article" date="2007" name="PLoS ONE">
        <title>The first genome sequence of an elite grapevine cultivar (Pinot noir Vitis vinifera L.): coping with a highly heterozygous genome.</title>
        <authorList>
            <person name="Velasco R."/>
            <person name="Zharkikh A."/>
            <person name="Troggio M."/>
            <person name="Cartwright D.A."/>
            <person name="Cestaro A."/>
            <person name="Pruss D."/>
            <person name="Pindo M."/>
            <person name="FitzGerald L.M."/>
            <person name="Vezzulli S."/>
            <person name="Reid J."/>
            <person name="Malacarne G."/>
            <person name="Iliev D."/>
            <person name="Coppola G."/>
            <person name="Wardell B."/>
            <person name="Micheletti D."/>
            <person name="Macalma T."/>
            <person name="Facci M."/>
            <person name="Mitchell J.T."/>
            <person name="Perazzolli M."/>
            <person name="Eldredge G."/>
            <person name="Gatto P."/>
            <person name="Oyzerski R."/>
            <person name="Moretto M."/>
            <person name="Gutin N."/>
            <person name="Stefanini M."/>
            <person name="Chen Y."/>
            <person name="Segala C."/>
            <person name="Davenport C."/>
            <person name="Dematte L."/>
            <person name="Mraz A."/>
            <person name="Battilana J."/>
            <person name="Stormo K."/>
            <person name="Costa F."/>
            <person name="Tao Q."/>
            <person name="Si-Ammour A."/>
            <person name="Harkins T."/>
            <person name="Lackey A."/>
            <person name="Perbost C."/>
            <person name="Taillon B."/>
            <person name="Stella A."/>
            <person name="Solovyev V."/>
            <person name="Fawcett J.A."/>
            <person name="Sterck L."/>
            <person name="Vandepoele K."/>
            <person name="Grando S.M."/>
            <person name="Toppo S."/>
            <person name="Moser C."/>
            <person name="Lanchbury J."/>
            <person name="Bogden R."/>
            <person name="Skolnick M."/>
            <person name="Sgaramella V."/>
            <person name="Bhatnagar S.K."/>
            <person name="Fontana P."/>
            <person name="Gutin A."/>
            <person name="Van de Peer Y."/>
            <person name="Salamini F."/>
            <person name="Viola R."/>
        </authorList>
    </citation>
    <scope>NUCLEOTIDE SEQUENCE</scope>
</reference>
<dbReference type="AlphaFoldDB" id="A5B3U3"/>
<organism evidence="2">
    <name type="scientific">Vitis vinifera</name>
    <name type="common">Grape</name>
    <dbReference type="NCBI Taxonomy" id="29760"/>
    <lineage>
        <taxon>Eukaryota</taxon>
        <taxon>Viridiplantae</taxon>
        <taxon>Streptophyta</taxon>
        <taxon>Embryophyta</taxon>
        <taxon>Tracheophyta</taxon>
        <taxon>Spermatophyta</taxon>
        <taxon>Magnoliopsida</taxon>
        <taxon>eudicotyledons</taxon>
        <taxon>Gunneridae</taxon>
        <taxon>Pentapetalae</taxon>
        <taxon>rosids</taxon>
        <taxon>Vitales</taxon>
        <taxon>Vitaceae</taxon>
        <taxon>Viteae</taxon>
        <taxon>Vitis</taxon>
    </lineage>
</organism>
<dbReference type="InterPro" id="IPR013103">
    <property type="entry name" value="RVT_2"/>
</dbReference>
<dbReference type="Pfam" id="PF07727">
    <property type="entry name" value="RVT_2"/>
    <property type="match status" value="1"/>
</dbReference>
<proteinExistence type="predicted"/>